<evidence type="ECO:0000313" key="2">
    <source>
        <dbReference type="Proteomes" id="UP000503441"/>
    </source>
</evidence>
<dbReference type="InterPro" id="IPR047589">
    <property type="entry name" value="DUF11_rpt"/>
</dbReference>
<dbReference type="EMBL" id="CP049933">
    <property type="protein sequence ID" value="QIM19523.1"/>
    <property type="molecule type" value="Genomic_DNA"/>
</dbReference>
<evidence type="ECO:0008006" key="3">
    <source>
        <dbReference type="Google" id="ProtNLM"/>
    </source>
</evidence>
<protein>
    <recommendedName>
        <fullName evidence="3">DUF11 domain-containing protein</fullName>
    </recommendedName>
</protein>
<keyword evidence="2" id="KW-1185">Reference proteome</keyword>
<name>A0ABX6K0X9_9MICO</name>
<dbReference type="Proteomes" id="UP000503441">
    <property type="component" value="Chromosome"/>
</dbReference>
<proteinExistence type="predicted"/>
<evidence type="ECO:0000313" key="1">
    <source>
        <dbReference type="EMBL" id="QIM19523.1"/>
    </source>
</evidence>
<reference evidence="1 2" key="1">
    <citation type="submission" date="2020-03" db="EMBL/GenBank/DDBJ databases">
        <title>Leucobacter sp. nov., isolated from beetles.</title>
        <authorList>
            <person name="Hyun D.-W."/>
            <person name="Bae J.-W."/>
        </authorList>
    </citation>
    <scope>NUCLEOTIDE SEQUENCE [LARGE SCALE GENOMIC DNA]</scope>
    <source>
        <strain evidence="1 2">HDW9A</strain>
    </source>
</reference>
<sequence>MGDEIRAALTGIGVTTDNALLGERSFTVSQGTSVGSVTTIKGSEDAAGIVQGAGTATARPGGSVSYTVDVSNTGSVIYKDFEFIDVLPAQGTRIR</sequence>
<organism evidence="1 2">
    <name type="scientific">Leucobacter coleopterorum</name>
    <dbReference type="NCBI Taxonomy" id="2714933"/>
    <lineage>
        <taxon>Bacteria</taxon>
        <taxon>Bacillati</taxon>
        <taxon>Actinomycetota</taxon>
        <taxon>Actinomycetes</taxon>
        <taxon>Micrococcales</taxon>
        <taxon>Microbacteriaceae</taxon>
        <taxon>Leucobacter</taxon>
    </lineage>
</organism>
<gene>
    <name evidence="1" type="ORF">G7066_14755</name>
</gene>
<accession>A0ABX6K0X9</accession>
<dbReference type="NCBIfam" id="TIGR01451">
    <property type="entry name" value="B_ant_repeat"/>
    <property type="match status" value="1"/>
</dbReference>